<dbReference type="InterPro" id="IPR053147">
    <property type="entry name" value="Hsp_HslJ-like"/>
</dbReference>
<feature type="chain" id="PRO_5003388595" description="DUF306 domain-containing protein" evidence="1">
    <location>
        <begin position="22"/>
        <end position="278"/>
    </location>
</feature>
<reference evidence="3 4" key="1">
    <citation type="submission" date="2011-06" db="EMBL/GenBank/DDBJ databases">
        <title>The draft genome of Thiocapsa marina 5811.</title>
        <authorList>
            <consortium name="US DOE Joint Genome Institute (JGI-PGF)"/>
            <person name="Lucas S."/>
            <person name="Han J."/>
            <person name="Cheng J.-F."/>
            <person name="Goodwin L."/>
            <person name="Pitluck S."/>
            <person name="Peters L."/>
            <person name="Land M.L."/>
            <person name="Hauser L."/>
            <person name="Vogl K."/>
            <person name="Liu Z."/>
            <person name="Imhoff J."/>
            <person name="Thiel V."/>
            <person name="Frigaard N.-U."/>
            <person name="Bryant D."/>
            <person name="Woyke T.J."/>
        </authorList>
    </citation>
    <scope>NUCLEOTIDE SEQUENCE [LARGE SCALE GENOMIC DNA]</scope>
    <source>
        <strain evidence="3 4">5811</strain>
    </source>
</reference>
<dbReference type="PANTHER" id="PTHR35535">
    <property type="entry name" value="HEAT SHOCK PROTEIN HSLJ"/>
    <property type="match status" value="1"/>
</dbReference>
<dbReference type="RefSeq" id="WP_007192166.1">
    <property type="nucleotide sequence ID" value="NZ_AFWV01000004.1"/>
</dbReference>
<keyword evidence="4" id="KW-1185">Reference proteome</keyword>
<feature type="domain" description="DUF306" evidence="2">
    <location>
        <begin position="61"/>
        <end position="145"/>
    </location>
</feature>
<dbReference type="EMBL" id="AFWV01000004">
    <property type="protein sequence ID" value="EGV19145.1"/>
    <property type="molecule type" value="Genomic_DNA"/>
</dbReference>
<protein>
    <recommendedName>
        <fullName evidence="2">DUF306 domain-containing protein</fullName>
    </recommendedName>
</protein>
<evidence type="ECO:0000256" key="1">
    <source>
        <dbReference type="SAM" id="SignalP"/>
    </source>
</evidence>
<dbReference type="Gene3D" id="2.40.128.270">
    <property type="match status" value="2"/>
</dbReference>
<keyword evidence="1" id="KW-0732">Signal</keyword>
<feature type="signal peptide" evidence="1">
    <location>
        <begin position="1"/>
        <end position="21"/>
    </location>
</feature>
<dbReference type="STRING" id="768671.ThimaDRAFT_1289"/>
<dbReference type="Pfam" id="PF03724">
    <property type="entry name" value="META"/>
    <property type="match status" value="2"/>
</dbReference>
<dbReference type="InterPro" id="IPR038670">
    <property type="entry name" value="HslJ-like_sf"/>
</dbReference>
<accession>F9U8N7</accession>
<dbReference type="AlphaFoldDB" id="F9U8N7"/>
<dbReference type="OrthoDB" id="5348860at2"/>
<gene>
    <name evidence="3" type="ORF">ThimaDRAFT_1289</name>
</gene>
<dbReference type="eggNOG" id="COG3187">
    <property type="taxonomic scope" value="Bacteria"/>
</dbReference>
<name>F9U8N7_9GAMM</name>
<dbReference type="InterPro" id="IPR005184">
    <property type="entry name" value="DUF306_Meta_HslJ"/>
</dbReference>
<evidence type="ECO:0000313" key="4">
    <source>
        <dbReference type="Proteomes" id="UP000005459"/>
    </source>
</evidence>
<organism evidence="3 4">
    <name type="scientific">Thiocapsa marina 5811</name>
    <dbReference type="NCBI Taxonomy" id="768671"/>
    <lineage>
        <taxon>Bacteria</taxon>
        <taxon>Pseudomonadati</taxon>
        <taxon>Pseudomonadota</taxon>
        <taxon>Gammaproteobacteria</taxon>
        <taxon>Chromatiales</taxon>
        <taxon>Chromatiaceae</taxon>
        <taxon>Thiocapsa</taxon>
    </lineage>
</organism>
<evidence type="ECO:0000259" key="2">
    <source>
        <dbReference type="Pfam" id="PF03724"/>
    </source>
</evidence>
<feature type="domain" description="DUF306" evidence="2">
    <location>
        <begin position="153"/>
        <end position="266"/>
    </location>
</feature>
<evidence type="ECO:0000313" key="3">
    <source>
        <dbReference type="EMBL" id="EGV19145.1"/>
    </source>
</evidence>
<proteinExistence type="predicted"/>
<dbReference type="PANTHER" id="PTHR35535:SF1">
    <property type="entry name" value="HEAT SHOCK PROTEIN HSLJ"/>
    <property type="match status" value="1"/>
</dbReference>
<dbReference type="Proteomes" id="UP000005459">
    <property type="component" value="Unassembled WGS sequence"/>
</dbReference>
<sequence length="278" mass="29565">MSALRTLVLLGLMGTVVPSFATDAPTAGNAETAPPAIDASAWRILAYRSDTDLVSIEPRDVPPRLTFAEGRVSGTLGCNSFSGGYTLEDDRLTIDPRMAMTMMACEESLMALEQAITTHLAAVAGFRQAGQTLELLDAEGAVLILLETLTETPLVGVTWRLETYNNGKQALVSMVKGTEITLTLTAEGTLSGSDGCNRYMSGYTSDEGRLMIGPIATTRMACRGPQAVAEQAAAYAAALGMVRGYRIEGEQLWLTTEDGATAARFRVVPETAKATETR</sequence>